<keyword evidence="1" id="KW-0802">TPR repeat</keyword>
<dbReference type="AlphaFoldDB" id="A0A1R1EV01"/>
<evidence type="ECO:0000313" key="3">
    <source>
        <dbReference type="Proteomes" id="UP000187172"/>
    </source>
</evidence>
<evidence type="ECO:0000256" key="1">
    <source>
        <dbReference type="PROSITE-ProRule" id="PRU00339"/>
    </source>
</evidence>
<evidence type="ECO:0000313" key="2">
    <source>
        <dbReference type="EMBL" id="OMF55647.1"/>
    </source>
</evidence>
<dbReference type="RefSeq" id="WP_076170039.1">
    <property type="nucleotide sequence ID" value="NZ_MRTP01000002.1"/>
</dbReference>
<keyword evidence="3" id="KW-1185">Reference proteome</keyword>
<gene>
    <name evidence="2" type="ORF">BK138_13410</name>
</gene>
<feature type="repeat" description="TPR" evidence="1">
    <location>
        <begin position="63"/>
        <end position="96"/>
    </location>
</feature>
<reference evidence="2 3" key="1">
    <citation type="submission" date="2016-11" db="EMBL/GenBank/DDBJ databases">
        <title>Paenibacillus species isolates.</title>
        <authorList>
            <person name="Beno S.M."/>
        </authorList>
    </citation>
    <scope>NUCLEOTIDE SEQUENCE [LARGE SCALE GENOMIC DNA]</scope>
    <source>
        <strain evidence="2 3">FSL R5-0378</strain>
    </source>
</reference>
<dbReference type="Proteomes" id="UP000187172">
    <property type="component" value="Unassembled WGS sequence"/>
</dbReference>
<proteinExistence type="predicted"/>
<dbReference type="EMBL" id="MRTP01000002">
    <property type="protein sequence ID" value="OMF55647.1"/>
    <property type="molecule type" value="Genomic_DNA"/>
</dbReference>
<sequence length="406" mass="46084">MTKDELMTLLQAYPNSPSLHFKLGLWYKSRGHNSEAMTHIRTALTHAHDDSRSLPHAESFDEAQGWLEYGRLLYACSRTEDAEEAFRRAINLGQHHRKTLAEWGALLYDAGKTDAEICRRLLEMVPLSDTTELQVGQTLADLGAYEEAFGILSRYTNDVRFNESLQLVYILCLIHTHQFKEAQARLTQRTMDPDKVVVKSASHSVTASHAAYLCCRALQEGRGLPELSRFNRLETAKSAIVLGIVDIGMSLQPEPSFHESSELIYTLYREGYVGQAKTLLNKLEGIPTHDRSQSSLDLCFIAAEMLYDQGDFAKAAQLFESIYATDPSHSLARFAAASCFLEETRTSLDHRQERQVIGSDLYFQIDEYLTNITLALQIIQSTSWHTVWTPAQRRNHPAADRRRYVH</sequence>
<dbReference type="STRING" id="297318.BK138_13410"/>
<comment type="caution">
    <text evidence="2">The sequence shown here is derived from an EMBL/GenBank/DDBJ whole genome shotgun (WGS) entry which is preliminary data.</text>
</comment>
<dbReference type="SMART" id="SM00028">
    <property type="entry name" value="TPR"/>
    <property type="match status" value="3"/>
</dbReference>
<name>A0A1R1EV01_9BACL</name>
<dbReference type="InterPro" id="IPR011990">
    <property type="entry name" value="TPR-like_helical_dom_sf"/>
</dbReference>
<dbReference type="InterPro" id="IPR019734">
    <property type="entry name" value="TPR_rpt"/>
</dbReference>
<dbReference type="Gene3D" id="1.25.40.10">
    <property type="entry name" value="Tetratricopeptide repeat domain"/>
    <property type="match status" value="3"/>
</dbReference>
<dbReference type="PROSITE" id="PS50005">
    <property type="entry name" value="TPR"/>
    <property type="match status" value="1"/>
</dbReference>
<accession>A0A1R1EV01</accession>
<organism evidence="2 3">
    <name type="scientific">Paenibacillus rhizosphaerae</name>
    <dbReference type="NCBI Taxonomy" id="297318"/>
    <lineage>
        <taxon>Bacteria</taxon>
        <taxon>Bacillati</taxon>
        <taxon>Bacillota</taxon>
        <taxon>Bacilli</taxon>
        <taxon>Bacillales</taxon>
        <taxon>Paenibacillaceae</taxon>
        <taxon>Paenibacillus</taxon>
    </lineage>
</organism>
<dbReference type="SUPFAM" id="SSF48452">
    <property type="entry name" value="TPR-like"/>
    <property type="match status" value="2"/>
</dbReference>
<protein>
    <recommendedName>
        <fullName evidence="4">Tetratricopeptide repeat protein</fullName>
    </recommendedName>
</protein>
<evidence type="ECO:0008006" key="4">
    <source>
        <dbReference type="Google" id="ProtNLM"/>
    </source>
</evidence>